<name>A0A401NNM2_SCYTO</name>
<feature type="region of interest" description="Disordered" evidence="7">
    <location>
        <begin position="1"/>
        <end position="36"/>
    </location>
</feature>
<dbReference type="Proteomes" id="UP000288216">
    <property type="component" value="Unassembled WGS sequence"/>
</dbReference>
<dbReference type="CDD" id="cd06257">
    <property type="entry name" value="DnaJ"/>
    <property type="match status" value="1"/>
</dbReference>
<evidence type="ECO:0000256" key="5">
    <source>
        <dbReference type="ARBA" id="ARBA00023136"/>
    </source>
</evidence>
<feature type="compositionally biased region" description="Gly residues" evidence="7">
    <location>
        <begin position="9"/>
        <end position="23"/>
    </location>
</feature>
<keyword evidence="2" id="KW-0812">Transmembrane</keyword>
<organism evidence="9 10">
    <name type="scientific">Scyliorhinus torazame</name>
    <name type="common">Cloudy catshark</name>
    <name type="synonym">Catulus torazame</name>
    <dbReference type="NCBI Taxonomy" id="75743"/>
    <lineage>
        <taxon>Eukaryota</taxon>
        <taxon>Metazoa</taxon>
        <taxon>Chordata</taxon>
        <taxon>Craniata</taxon>
        <taxon>Vertebrata</taxon>
        <taxon>Chondrichthyes</taxon>
        <taxon>Elasmobranchii</taxon>
        <taxon>Galeomorphii</taxon>
        <taxon>Galeoidea</taxon>
        <taxon>Carcharhiniformes</taxon>
        <taxon>Scyliorhinidae</taxon>
        <taxon>Scyliorhinus</taxon>
    </lineage>
</organism>
<evidence type="ECO:0000256" key="3">
    <source>
        <dbReference type="ARBA" id="ARBA00022824"/>
    </source>
</evidence>
<evidence type="ECO:0000313" key="9">
    <source>
        <dbReference type="EMBL" id="GCB62452.1"/>
    </source>
</evidence>
<comment type="caution">
    <text evidence="9">The sequence shown here is derived from an EMBL/GenBank/DDBJ whole genome shotgun (WGS) entry which is preliminary data.</text>
</comment>
<dbReference type="SMART" id="SM00271">
    <property type="entry name" value="DnaJ"/>
    <property type="match status" value="1"/>
</dbReference>
<dbReference type="GO" id="GO:0030544">
    <property type="term" value="F:Hsp70 protein binding"/>
    <property type="evidence" value="ECO:0007669"/>
    <property type="project" value="TreeGrafter"/>
</dbReference>
<accession>A0A401NNM2</accession>
<sequence>MRFIAPLVGRGGGSSSSSGGGGSDQPHRVNSRQPEAMEAGLKEAGRCIEAAQRCLKCGDREEALQYLYWAQQRYPTQQAAALIKLIVRNGSSAGWNSAQDADDVTGESSRLKRCVNGNTPVGIGEVAKSYTQEQLEGVRRIKRCKNYYEILGVGRNADEEDLKRSYRKLALKFHPDKNCAPGATDAFKAIGNAYAILSNPEKRKQYDQYGKEPPTVCSPSANYSKYYREFEADITPEDLFNIFFGGRFPTGNIHAYTNGRTTYTHVYRRRRRMNDRVEEEHENRTQGTYSVFLQLLPVFILVLVSLVAQLTVTNPPYSLHYKPSLGHILSRETERFKVEYFVDKGFEKDYQGIALKNLENNVEKDYIDNLQSSCRKEKQQKTDLQNLATLYRDERLKQKAESLKTENCEKLSRIVELQRGG</sequence>
<dbReference type="PRINTS" id="PR00625">
    <property type="entry name" value="JDOMAIN"/>
</dbReference>
<evidence type="ECO:0000256" key="1">
    <source>
        <dbReference type="ARBA" id="ARBA00004389"/>
    </source>
</evidence>
<dbReference type="Pfam" id="PF00226">
    <property type="entry name" value="DnaJ"/>
    <property type="match status" value="1"/>
</dbReference>
<keyword evidence="6" id="KW-0143">Chaperone</keyword>
<dbReference type="GO" id="GO:0005789">
    <property type="term" value="C:endoplasmic reticulum membrane"/>
    <property type="evidence" value="ECO:0007669"/>
    <property type="project" value="UniProtKB-SubCell"/>
</dbReference>
<feature type="domain" description="J" evidence="8">
    <location>
        <begin position="146"/>
        <end position="210"/>
    </location>
</feature>
<evidence type="ECO:0000256" key="4">
    <source>
        <dbReference type="ARBA" id="ARBA00022989"/>
    </source>
</evidence>
<dbReference type="FunFam" id="1.10.287.110:FF:000004">
    <property type="entry name" value="DnaJ (Hsp40) homolog, subfamily B, member 14"/>
    <property type="match status" value="1"/>
</dbReference>
<dbReference type="Pfam" id="PF09320">
    <property type="entry name" value="DUF1977"/>
    <property type="match status" value="1"/>
</dbReference>
<dbReference type="InterPro" id="IPR001623">
    <property type="entry name" value="DnaJ_domain"/>
</dbReference>
<keyword evidence="5" id="KW-0472">Membrane</keyword>
<keyword evidence="4" id="KW-1133">Transmembrane helix</keyword>
<evidence type="ECO:0000256" key="6">
    <source>
        <dbReference type="ARBA" id="ARBA00023186"/>
    </source>
</evidence>
<dbReference type="InterPro" id="IPR015399">
    <property type="entry name" value="DUF1977_DnaJ-like"/>
</dbReference>
<dbReference type="OrthoDB" id="552049at2759"/>
<dbReference type="PROSITE" id="PS50076">
    <property type="entry name" value="DNAJ_2"/>
    <property type="match status" value="1"/>
</dbReference>
<dbReference type="InterPro" id="IPR051100">
    <property type="entry name" value="DnaJ_subfamily_B/C"/>
</dbReference>
<dbReference type="InterPro" id="IPR018253">
    <property type="entry name" value="DnaJ_domain_CS"/>
</dbReference>
<keyword evidence="10" id="KW-1185">Reference proteome</keyword>
<evidence type="ECO:0000259" key="8">
    <source>
        <dbReference type="PROSITE" id="PS50076"/>
    </source>
</evidence>
<dbReference type="AlphaFoldDB" id="A0A401NNM2"/>
<evidence type="ECO:0000256" key="7">
    <source>
        <dbReference type="SAM" id="MobiDB-lite"/>
    </source>
</evidence>
<dbReference type="OMA" id="CDRLQNF"/>
<dbReference type="PANTHER" id="PTHR43908:SF2">
    <property type="entry name" value="DNAJ HOMOLOG SUBFAMILY C MEMBER 18"/>
    <property type="match status" value="1"/>
</dbReference>
<dbReference type="PANTHER" id="PTHR43908">
    <property type="entry name" value="AT29763P-RELATED"/>
    <property type="match status" value="1"/>
</dbReference>
<gene>
    <name evidence="9" type="ORF">scyTo_0007238</name>
</gene>
<dbReference type="Gene3D" id="1.10.287.110">
    <property type="entry name" value="DnaJ domain"/>
    <property type="match status" value="1"/>
</dbReference>
<evidence type="ECO:0000313" key="10">
    <source>
        <dbReference type="Proteomes" id="UP000288216"/>
    </source>
</evidence>
<comment type="subcellular location">
    <subcellularLocation>
        <location evidence="1">Endoplasmic reticulum membrane</location>
        <topology evidence="1">Single-pass membrane protein</topology>
    </subcellularLocation>
</comment>
<proteinExistence type="predicted"/>
<dbReference type="SUPFAM" id="SSF46565">
    <property type="entry name" value="Chaperone J-domain"/>
    <property type="match status" value="1"/>
</dbReference>
<dbReference type="GO" id="GO:0071218">
    <property type="term" value="P:cellular response to misfolded protein"/>
    <property type="evidence" value="ECO:0007669"/>
    <property type="project" value="TreeGrafter"/>
</dbReference>
<dbReference type="EMBL" id="BFAA01002579">
    <property type="protein sequence ID" value="GCB62452.1"/>
    <property type="molecule type" value="Genomic_DNA"/>
</dbReference>
<evidence type="ECO:0000256" key="2">
    <source>
        <dbReference type="ARBA" id="ARBA00022692"/>
    </source>
</evidence>
<dbReference type="InterPro" id="IPR036869">
    <property type="entry name" value="J_dom_sf"/>
</dbReference>
<reference evidence="9 10" key="1">
    <citation type="journal article" date="2018" name="Nat. Ecol. Evol.">
        <title>Shark genomes provide insights into elasmobranch evolution and the origin of vertebrates.</title>
        <authorList>
            <person name="Hara Y"/>
            <person name="Yamaguchi K"/>
            <person name="Onimaru K"/>
            <person name="Kadota M"/>
            <person name="Koyanagi M"/>
            <person name="Keeley SD"/>
            <person name="Tatsumi K"/>
            <person name="Tanaka K"/>
            <person name="Motone F"/>
            <person name="Kageyama Y"/>
            <person name="Nozu R"/>
            <person name="Adachi N"/>
            <person name="Nishimura O"/>
            <person name="Nakagawa R"/>
            <person name="Tanegashima C"/>
            <person name="Kiyatake I"/>
            <person name="Matsumoto R"/>
            <person name="Murakumo K"/>
            <person name="Nishida K"/>
            <person name="Terakita A"/>
            <person name="Kuratani S"/>
            <person name="Sato K"/>
            <person name="Hyodo S Kuraku.S."/>
        </authorList>
    </citation>
    <scope>NUCLEOTIDE SEQUENCE [LARGE SCALE GENOMIC DNA]</scope>
</reference>
<keyword evidence="3" id="KW-0256">Endoplasmic reticulum</keyword>
<dbReference type="STRING" id="75743.A0A401NNM2"/>
<dbReference type="PROSITE" id="PS00636">
    <property type="entry name" value="DNAJ_1"/>
    <property type="match status" value="1"/>
</dbReference>
<protein>
    <recommendedName>
        <fullName evidence="8">J domain-containing protein</fullName>
    </recommendedName>
</protein>